<dbReference type="AlphaFoldDB" id="A0A0K1IPD3"/>
<dbReference type="RefSeq" id="WP_004973771.1">
    <property type="nucleotide sequence ID" value="NZ_CP011947.1"/>
</dbReference>
<dbReference type="EMBL" id="CP063205">
    <property type="protein sequence ID" value="QOS10382.1"/>
    <property type="molecule type" value="Genomic_DNA"/>
</dbReference>
<proteinExistence type="predicted"/>
<reference evidence="1" key="2">
    <citation type="submission" date="2015-06" db="EMBL/GenBank/DDBJ databases">
        <authorList>
            <person name="Hoefler B.C."/>
            <person name="Straight P.D."/>
        </authorList>
    </citation>
    <scope>NUCLEOTIDE SEQUENCE [LARGE SCALE GENOMIC DNA]</scope>
    <source>
        <strain evidence="1">ARA6</strain>
    </source>
</reference>
<dbReference type="Pfam" id="PF25257">
    <property type="entry name" value="DUF7858"/>
    <property type="match status" value="1"/>
</dbReference>
<evidence type="ECO:0000313" key="3">
    <source>
        <dbReference type="Proteomes" id="UP000066124"/>
    </source>
</evidence>
<evidence type="ECO:0000313" key="2">
    <source>
        <dbReference type="EMBL" id="QOS10382.1"/>
    </source>
</evidence>
<accession>A0A0K1IPD3</accession>
<reference evidence="3" key="1">
    <citation type="journal article" date="2015" name="J. Biotechnol.">
        <title>Complete genome sequence of Haloferax gibbonsii strain ARA6, a potential producer of polyhydroxyalkanoates and halocins isolated from Araruama, Rio de Janeiro, Brasil.</title>
        <authorList>
            <person name="Pinto L.H."/>
            <person name="D'Alincourt Carvalho-Assef A.P."/>
            <person name="Vieira R.P."/>
            <person name="Clementino M.M."/>
            <person name="Albano R.M."/>
        </authorList>
    </citation>
    <scope>NUCLEOTIDE SEQUENCE [LARGE SCALE GENOMIC DNA]</scope>
    <source>
        <strain evidence="3">ARA6</strain>
    </source>
</reference>
<reference evidence="2" key="3">
    <citation type="journal article" date="2021" name="Front. Microbiol.">
        <title>Cellular and Genomic Properties of Haloferax gibbonsii LR2-5, the Host of Euryarchaeal Virus HFTV1.</title>
        <authorList>
            <person name="Tittes C."/>
            <person name="Schwarzer S."/>
            <person name="Pfeiffer F."/>
            <person name="Dyall-Smith M."/>
            <person name="Rodriguez-Franco M."/>
            <person name="Oksanen H.M."/>
            <person name="Quax T.E.F."/>
        </authorList>
    </citation>
    <scope>NUCLEOTIDE SEQUENCE</scope>
    <source>
        <strain evidence="2">LR2-5</strain>
    </source>
</reference>
<evidence type="ECO:0000313" key="1">
    <source>
        <dbReference type="EMBL" id="AKU06407.1"/>
    </source>
</evidence>
<organism evidence="1 3">
    <name type="scientific">Haloferax gibbonsii</name>
    <dbReference type="NCBI Taxonomy" id="35746"/>
    <lineage>
        <taxon>Archaea</taxon>
        <taxon>Methanobacteriati</taxon>
        <taxon>Methanobacteriota</taxon>
        <taxon>Stenosarchaea group</taxon>
        <taxon>Halobacteria</taxon>
        <taxon>Halobacteriales</taxon>
        <taxon>Haloferacaceae</taxon>
        <taxon>Haloferax</taxon>
    </lineage>
</organism>
<dbReference type="GeneID" id="59457894"/>
<protein>
    <submittedName>
        <fullName evidence="1">Uncharacterized protein</fullName>
    </submittedName>
</protein>
<dbReference type="Proteomes" id="UP000663064">
    <property type="component" value="Chromosome"/>
</dbReference>
<dbReference type="InterPro" id="IPR057180">
    <property type="entry name" value="DUF7858"/>
</dbReference>
<name>A0A0K1IPD3_HALGI</name>
<sequence length="173" mass="18029">MGLSDIAAALETTTTEQRSRCVPTVDDTGVSLRERFEAHADALPCAPAAAERVVEAHGSGTSVGESASDAGVAPVTAAKVLHRCGEAGVTPLAPEARRIVRDWIDGRISRADALALTGAEPSEFALATYVETHDPIDPLVEAVEGALTDRTDAAVAKRDSLAETMSSVTDMQF</sequence>
<dbReference type="PATRIC" id="fig|35746.4.peg.233"/>
<dbReference type="EMBL" id="CP011947">
    <property type="protein sequence ID" value="AKU06407.1"/>
    <property type="molecule type" value="Genomic_DNA"/>
</dbReference>
<gene>
    <name evidence="1" type="ORF">ABY42_01100</name>
    <name evidence="2" type="ORF">HfgLR_01140</name>
</gene>
<dbReference type="Proteomes" id="UP000066124">
    <property type="component" value="Chromosome"/>
</dbReference>
<dbReference type="KEGG" id="hgi:ABY42_01100"/>